<protein>
    <submittedName>
        <fullName evidence="3">Putative acetoindiacetyl reductase, probable</fullName>
        <ecNumber evidence="3">1.1.1.303</ecNumber>
    </submittedName>
</protein>
<dbReference type="GO" id="GO:0052587">
    <property type="term" value="F:diacetyl reductase ((R)-acetoin forming) (NAD+) activity"/>
    <property type="evidence" value="ECO:0007669"/>
    <property type="project" value="UniProtKB-EC"/>
</dbReference>
<dbReference type="InterPro" id="IPR003560">
    <property type="entry name" value="DHB_DH"/>
</dbReference>
<evidence type="ECO:0000256" key="1">
    <source>
        <dbReference type="ARBA" id="ARBA00006484"/>
    </source>
</evidence>
<evidence type="ECO:0000256" key="2">
    <source>
        <dbReference type="ARBA" id="ARBA00023002"/>
    </source>
</evidence>
<dbReference type="GO" id="GO:0008667">
    <property type="term" value="F:2,3-dihydro-2,3-dihydroxybenzoate dehydrogenase activity"/>
    <property type="evidence" value="ECO:0007669"/>
    <property type="project" value="InterPro"/>
</dbReference>
<evidence type="ECO:0000313" key="3">
    <source>
        <dbReference type="EMBL" id="CCV64182.1"/>
    </source>
</evidence>
<sequence length="68" mass="7464">MWERIDEQMSKFTGAKKGETFKKYAEGIALGRTQTPEDVANLVSFLASEGASYITGQNILTDGGMIFN</sequence>
<organism evidence="3 4">
    <name type="scientific">Alteracholeplasma palmae (strain ATCC 49389 / J233)</name>
    <name type="common">Acholeplasma palmae</name>
    <dbReference type="NCBI Taxonomy" id="1318466"/>
    <lineage>
        <taxon>Bacteria</taxon>
        <taxon>Bacillati</taxon>
        <taxon>Mycoplasmatota</taxon>
        <taxon>Mollicutes</taxon>
        <taxon>Acholeplasmatales</taxon>
        <taxon>Acholeplasmataceae</taxon>
        <taxon>Acholeplasma</taxon>
    </lineage>
</organism>
<keyword evidence="4" id="KW-1185">Reference proteome</keyword>
<comment type="similarity">
    <text evidence="1">Belongs to the short-chain dehydrogenases/reductases (SDR) family.</text>
</comment>
<name>U4KKL6_ALTPJ</name>
<dbReference type="PRINTS" id="PR01397">
    <property type="entry name" value="DHBDHDRGNASE"/>
</dbReference>
<dbReference type="EC" id="1.1.1.303" evidence="3"/>
<dbReference type="InterPro" id="IPR036291">
    <property type="entry name" value="NAD(P)-bd_dom_sf"/>
</dbReference>
<accession>U4KKL6</accession>
<gene>
    <name evidence="3" type="ORF">BN85406050</name>
</gene>
<dbReference type="EMBL" id="FO681347">
    <property type="protein sequence ID" value="CCV64182.1"/>
    <property type="molecule type" value="Genomic_DNA"/>
</dbReference>
<proteinExistence type="inferred from homology"/>
<dbReference type="AlphaFoldDB" id="U4KKL6"/>
<dbReference type="Pfam" id="PF13561">
    <property type="entry name" value="adh_short_C2"/>
    <property type="match status" value="1"/>
</dbReference>
<dbReference type="InterPro" id="IPR002347">
    <property type="entry name" value="SDR_fam"/>
</dbReference>
<dbReference type="Gene3D" id="3.40.50.720">
    <property type="entry name" value="NAD(P)-binding Rossmann-like Domain"/>
    <property type="match status" value="1"/>
</dbReference>
<reference evidence="3 4" key="1">
    <citation type="journal article" date="2013" name="J. Mol. Microbiol. Biotechnol.">
        <title>Analysis of the Complete Genomes of Acholeplasma brassicae , A. palmae and A. laidlawii and Their Comparison to the Obligate Parasites from ' Candidatus Phytoplasma'.</title>
        <authorList>
            <person name="Kube M."/>
            <person name="Siewert C."/>
            <person name="Migdoll A.M."/>
            <person name="Duduk B."/>
            <person name="Holz S."/>
            <person name="Rabus R."/>
            <person name="Seemuller E."/>
            <person name="Mitrovic J."/>
            <person name="Muller I."/>
            <person name="Buttner C."/>
            <person name="Reinhardt R."/>
        </authorList>
    </citation>
    <scope>NUCLEOTIDE SEQUENCE [LARGE SCALE GENOMIC DNA]</scope>
    <source>
        <strain evidence="3 4">J233</strain>
    </source>
</reference>
<dbReference type="GO" id="GO:0019290">
    <property type="term" value="P:siderophore biosynthetic process"/>
    <property type="evidence" value="ECO:0007669"/>
    <property type="project" value="InterPro"/>
</dbReference>
<dbReference type="PANTHER" id="PTHR24321">
    <property type="entry name" value="DEHYDROGENASES, SHORT CHAIN"/>
    <property type="match status" value="1"/>
</dbReference>
<dbReference type="KEGG" id="apal:BN85406050"/>
<keyword evidence="2 3" id="KW-0560">Oxidoreductase</keyword>
<dbReference type="SUPFAM" id="SSF51735">
    <property type="entry name" value="NAD(P)-binding Rossmann-fold domains"/>
    <property type="match status" value="1"/>
</dbReference>
<evidence type="ECO:0000313" key="4">
    <source>
        <dbReference type="Proteomes" id="UP000032740"/>
    </source>
</evidence>
<dbReference type="STRING" id="1318466.BN85406050"/>
<dbReference type="Proteomes" id="UP000032740">
    <property type="component" value="Chromosome"/>
</dbReference>
<dbReference type="PANTHER" id="PTHR24321:SF8">
    <property type="entry name" value="ESTRADIOL 17-BETA-DEHYDROGENASE 8-RELATED"/>
    <property type="match status" value="1"/>
</dbReference>
<dbReference type="HOGENOM" id="CLU_010194_47_13_14"/>